<dbReference type="AlphaFoldDB" id="A0A9P7RPE0"/>
<evidence type="ECO:0000313" key="3">
    <source>
        <dbReference type="Proteomes" id="UP001049176"/>
    </source>
</evidence>
<reference evidence="2" key="1">
    <citation type="journal article" date="2021" name="Genome Biol. Evol.">
        <title>The assembled and annotated genome of the fairy-ring fungus Marasmius oreades.</title>
        <authorList>
            <person name="Hiltunen M."/>
            <person name="Ament-Velasquez S.L."/>
            <person name="Johannesson H."/>
        </authorList>
    </citation>
    <scope>NUCLEOTIDE SEQUENCE</scope>
    <source>
        <strain evidence="2">03SP1</strain>
    </source>
</reference>
<dbReference type="InterPro" id="IPR000253">
    <property type="entry name" value="FHA_dom"/>
</dbReference>
<sequence>MSIIPPPFLSLQPISGSFPFQAKFIPIQGNMRVVLGSQVDPQHRSRRAAPTNGYFAPIPSSTTGAAIVPLSLDSRHAEAWISNNMLYIRDLGTGYGTFVNGARLEGPYALKRGDILKLGVEIPRNANTPPYIADEELKPILARISFSGVSN</sequence>
<comment type="caution">
    <text evidence="2">The sequence shown here is derived from an EMBL/GenBank/DDBJ whole genome shotgun (WGS) entry which is preliminary data.</text>
</comment>
<dbReference type="Proteomes" id="UP001049176">
    <property type="component" value="Chromosome 10"/>
</dbReference>
<dbReference type="SUPFAM" id="SSF49879">
    <property type="entry name" value="SMAD/FHA domain"/>
    <property type="match status" value="1"/>
</dbReference>
<gene>
    <name evidence="2" type="ORF">E1B28_002795</name>
</gene>
<dbReference type="RefSeq" id="XP_043003346.1">
    <property type="nucleotide sequence ID" value="XM_043159741.1"/>
</dbReference>
<proteinExistence type="predicted"/>
<dbReference type="EMBL" id="CM032190">
    <property type="protein sequence ID" value="KAG7086875.1"/>
    <property type="molecule type" value="Genomic_DNA"/>
</dbReference>
<organism evidence="2 3">
    <name type="scientific">Marasmius oreades</name>
    <name type="common">fairy-ring Marasmius</name>
    <dbReference type="NCBI Taxonomy" id="181124"/>
    <lineage>
        <taxon>Eukaryota</taxon>
        <taxon>Fungi</taxon>
        <taxon>Dikarya</taxon>
        <taxon>Basidiomycota</taxon>
        <taxon>Agaricomycotina</taxon>
        <taxon>Agaricomycetes</taxon>
        <taxon>Agaricomycetidae</taxon>
        <taxon>Agaricales</taxon>
        <taxon>Marasmiineae</taxon>
        <taxon>Marasmiaceae</taxon>
        <taxon>Marasmius</taxon>
    </lineage>
</organism>
<keyword evidence="3" id="KW-1185">Reference proteome</keyword>
<feature type="domain" description="FHA" evidence="1">
    <location>
        <begin position="72"/>
        <end position="104"/>
    </location>
</feature>
<accession>A0A9P7RPE0</accession>
<dbReference type="InterPro" id="IPR008984">
    <property type="entry name" value="SMAD_FHA_dom_sf"/>
</dbReference>
<dbReference type="PROSITE" id="PS50006">
    <property type="entry name" value="FHA_DOMAIN"/>
    <property type="match status" value="1"/>
</dbReference>
<dbReference type="Gene3D" id="2.60.200.20">
    <property type="match status" value="1"/>
</dbReference>
<evidence type="ECO:0000313" key="2">
    <source>
        <dbReference type="EMBL" id="KAG7086875.1"/>
    </source>
</evidence>
<dbReference type="KEGG" id="more:E1B28_002795"/>
<dbReference type="Pfam" id="PF00498">
    <property type="entry name" value="FHA"/>
    <property type="match status" value="1"/>
</dbReference>
<dbReference type="OrthoDB" id="687730at2759"/>
<dbReference type="GeneID" id="66071871"/>
<evidence type="ECO:0000259" key="1">
    <source>
        <dbReference type="PROSITE" id="PS50006"/>
    </source>
</evidence>
<protein>
    <recommendedName>
        <fullName evidence="1">FHA domain-containing protein</fullName>
    </recommendedName>
</protein>
<name>A0A9P7RPE0_9AGAR</name>